<reference evidence="3 5" key="3">
    <citation type="submission" date="2018-08" db="EMBL/GenBank/DDBJ databases">
        <title>A genome reference for cultivated species of the human gut microbiota.</title>
        <authorList>
            <person name="Zou Y."/>
            <person name="Xue W."/>
            <person name="Luo G."/>
        </authorList>
    </citation>
    <scope>NUCLEOTIDE SEQUENCE [LARGE SCALE GENOMIC DNA]</scope>
    <source>
        <strain evidence="3 5">AF14-27</strain>
    </source>
</reference>
<sequence length="166" mass="19694">MKTTNLFKAIAFVAMIIVSVMNSEVKAQDNFITNEEVKDDLVVAKTIFKQDGTYLYNHMRYEFTYDNENRLTGKTASKWDSLQSRWTPYFKMSYQYENNEIIMSYARWNKAHKAYDKDMKKSVYEMNEENMPVAYKSYEKNSEKSNWTLVSYNRIDHTANLLAMAE</sequence>
<reference evidence="2" key="2">
    <citation type="journal article" date="2018" name="BMC Genomics">
        <title>Whole genome sequencing and function prediction of 133 gut anaerobes isolated from chicken caecum in pure cultures.</title>
        <authorList>
            <person name="Medvecky M."/>
            <person name="Cejkova D."/>
            <person name="Polansky O."/>
            <person name="Karasova D."/>
            <person name="Kubasova T."/>
            <person name="Cizek A."/>
            <person name="Rychlik I."/>
        </authorList>
    </citation>
    <scope>NUCLEOTIDE SEQUENCE</scope>
    <source>
        <strain evidence="2">An43</strain>
    </source>
</reference>
<dbReference type="Gene3D" id="2.40.128.720">
    <property type="match status" value="1"/>
</dbReference>
<dbReference type="EMBL" id="NFII01000002">
    <property type="protein sequence ID" value="OUO02390.1"/>
    <property type="molecule type" value="Genomic_DNA"/>
</dbReference>
<accession>A0A1Y3Z451</accession>
<dbReference type="RefSeq" id="WP_087425324.1">
    <property type="nucleotide sequence ID" value="NZ_CAMMFP010000010.1"/>
</dbReference>
<comment type="caution">
    <text evidence="2">The sequence shown here is derived from an EMBL/GenBank/DDBJ whole genome shotgun (WGS) entry which is preliminary data.</text>
</comment>
<feature type="chain" id="PRO_5036030093" evidence="1">
    <location>
        <begin position="28"/>
        <end position="166"/>
    </location>
</feature>
<evidence type="ECO:0000256" key="1">
    <source>
        <dbReference type="SAM" id="SignalP"/>
    </source>
</evidence>
<evidence type="ECO:0000313" key="5">
    <source>
        <dbReference type="Proteomes" id="UP000284366"/>
    </source>
</evidence>
<feature type="signal peptide" evidence="1">
    <location>
        <begin position="1"/>
        <end position="27"/>
    </location>
</feature>
<evidence type="ECO:0000313" key="4">
    <source>
        <dbReference type="Proteomes" id="UP000195386"/>
    </source>
</evidence>
<dbReference type="Proteomes" id="UP000284366">
    <property type="component" value="Unassembled WGS sequence"/>
</dbReference>
<protein>
    <submittedName>
        <fullName evidence="3">DUF3836 domain-containing protein</fullName>
    </submittedName>
</protein>
<keyword evidence="1" id="KW-0732">Signal</keyword>
<reference evidence="4" key="1">
    <citation type="submission" date="2017-04" db="EMBL/GenBank/DDBJ databases">
        <title>Function of individual gut microbiota members based on whole genome sequencing of pure cultures obtained from chicken caecum.</title>
        <authorList>
            <person name="Medvecky M."/>
            <person name="Cejkova D."/>
            <person name="Polansky O."/>
            <person name="Karasova D."/>
            <person name="Kubasova T."/>
            <person name="Cizek A."/>
            <person name="Rychlik I."/>
        </authorList>
    </citation>
    <scope>NUCLEOTIDE SEQUENCE [LARGE SCALE GENOMIC DNA]</scope>
    <source>
        <strain evidence="4">An43</strain>
    </source>
</reference>
<organism evidence="2 4">
    <name type="scientific">Bacteroides clarus</name>
    <dbReference type="NCBI Taxonomy" id="626929"/>
    <lineage>
        <taxon>Bacteria</taxon>
        <taxon>Pseudomonadati</taxon>
        <taxon>Bacteroidota</taxon>
        <taxon>Bacteroidia</taxon>
        <taxon>Bacteroidales</taxon>
        <taxon>Bacteroidaceae</taxon>
        <taxon>Bacteroides</taxon>
    </lineage>
</organism>
<dbReference type="Pfam" id="PF12930">
    <property type="entry name" value="DUF3836"/>
    <property type="match status" value="1"/>
</dbReference>
<gene>
    <name evidence="2" type="ORF">B5F97_02380</name>
    <name evidence="3" type="ORF">DWW09_00805</name>
</gene>
<dbReference type="AlphaFoldDB" id="A0A1Y3Z451"/>
<dbReference type="Proteomes" id="UP000195386">
    <property type="component" value="Unassembled WGS sequence"/>
</dbReference>
<dbReference type="InterPro" id="IPR024339">
    <property type="entry name" value="DUF3836"/>
</dbReference>
<proteinExistence type="predicted"/>
<evidence type="ECO:0000313" key="3">
    <source>
        <dbReference type="EMBL" id="RGV59458.1"/>
    </source>
</evidence>
<dbReference type="EMBL" id="QRZG01000001">
    <property type="protein sequence ID" value="RGV59458.1"/>
    <property type="molecule type" value="Genomic_DNA"/>
</dbReference>
<evidence type="ECO:0000313" key="2">
    <source>
        <dbReference type="EMBL" id="OUO02390.1"/>
    </source>
</evidence>
<name>A0A1Y3Z451_9BACE</name>